<dbReference type="Proteomes" id="UP001200642">
    <property type="component" value="Unassembled WGS sequence"/>
</dbReference>
<sequence length="98" mass="11421">MKRLLILLSIILLTSCNAYKDIPVEDLSLGMTIEQVQSIVKKQLVQVAINSDNEGEKQVFQVQKRIVRGGIARQQRYNLYFINRKLVKYEKDSEKFSF</sequence>
<evidence type="ECO:0000313" key="3">
    <source>
        <dbReference type="Proteomes" id="UP001200642"/>
    </source>
</evidence>
<accession>A0AAE3ETI1</accession>
<keyword evidence="3" id="KW-1185">Reference proteome</keyword>
<proteinExistence type="predicted"/>
<evidence type="ECO:0000256" key="1">
    <source>
        <dbReference type="SAM" id="SignalP"/>
    </source>
</evidence>
<dbReference type="PROSITE" id="PS51257">
    <property type="entry name" value="PROKAR_LIPOPROTEIN"/>
    <property type="match status" value="1"/>
</dbReference>
<evidence type="ECO:0008006" key="4">
    <source>
        <dbReference type="Google" id="ProtNLM"/>
    </source>
</evidence>
<comment type="caution">
    <text evidence="2">The sequence shown here is derived from an EMBL/GenBank/DDBJ whole genome shotgun (WGS) entry which is preliminary data.</text>
</comment>
<protein>
    <recommendedName>
        <fullName evidence="4">Lipoprotein</fullName>
    </recommendedName>
</protein>
<organism evidence="2 3">
    <name type="scientific">Cerina litoralis</name>
    <dbReference type="NCBI Taxonomy" id="2874477"/>
    <lineage>
        <taxon>Bacteria</taxon>
        <taxon>Pseudomonadati</taxon>
        <taxon>Bacteroidota</taxon>
        <taxon>Flavobacteriia</taxon>
        <taxon>Flavobacteriales</taxon>
        <taxon>Flavobacteriaceae</taxon>
        <taxon>Cerina</taxon>
    </lineage>
</organism>
<dbReference type="EMBL" id="JAIRBC010000002">
    <property type="protein sequence ID" value="MCG2459461.1"/>
    <property type="molecule type" value="Genomic_DNA"/>
</dbReference>
<feature type="signal peptide" evidence="1">
    <location>
        <begin position="1"/>
        <end position="20"/>
    </location>
</feature>
<gene>
    <name evidence="2" type="ORF">K8352_01725</name>
</gene>
<evidence type="ECO:0000313" key="2">
    <source>
        <dbReference type="EMBL" id="MCG2459461.1"/>
    </source>
</evidence>
<dbReference type="RefSeq" id="WP_317900608.1">
    <property type="nucleotide sequence ID" value="NZ_JAIRBC010000002.1"/>
</dbReference>
<reference evidence="2" key="1">
    <citation type="submission" date="2023-02" db="EMBL/GenBank/DDBJ databases">
        <title>Genome of Flavobacteriaceae gen. nov. sp. strain F89.</title>
        <authorList>
            <person name="Wang Y."/>
        </authorList>
    </citation>
    <scope>NUCLEOTIDE SEQUENCE</scope>
    <source>
        <strain evidence="2">F89</strain>
    </source>
</reference>
<name>A0AAE3ETI1_9FLAO</name>
<feature type="chain" id="PRO_5042077548" description="Lipoprotein" evidence="1">
    <location>
        <begin position="21"/>
        <end position="98"/>
    </location>
</feature>
<dbReference type="AlphaFoldDB" id="A0AAE3ETI1"/>
<keyword evidence="1" id="KW-0732">Signal</keyword>